<evidence type="ECO:0000313" key="3">
    <source>
        <dbReference type="Ensembl" id="ENSSANP00000035440.1"/>
    </source>
</evidence>
<proteinExistence type="predicted"/>
<reference evidence="3" key="1">
    <citation type="submission" date="2025-08" db="UniProtKB">
        <authorList>
            <consortium name="Ensembl"/>
        </authorList>
    </citation>
    <scope>IDENTIFICATION</scope>
</reference>
<protein>
    <recommendedName>
        <fullName evidence="5">DUF4371 domain-containing protein</fullName>
    </recommendedName>
</protein>
<feature type="domain" description="DUF4371" evidence="2">
    <location>
        <begin position="11"/>
        <end position="197"/>
    </location>
</feature>
<dbReference type="Ensembl" id="ENSSANT00000037750.1">
    <property type="protein sequence ID" value="ENSSANP00000035440.1"/>
    <property type="gene ID" value="ENSSANG00000018152.1"/>
</dbReference>
<dbReference type="PANTHER" id="PTHR45749">
    <property type="match status" value="1"/>
</dbReference>
<dbReference type="Pfam" id="PF05699">
    <property type="entry name" value="Dimer_Tnp_hAT"/>
    <property type="match status" value="1"/>
</dbReference>
<dbReference type="PANTHER" id="PTHR45749:SF23">
    <property type="entry name" value="ZINC FINGER MYM-TYPE PROTEIN 1-LIKE"/>
    <property type="match status" value="1"/>
</dbReference>
<sequence length="514" mass="58571">MQMLHWCSRGKETIDSDLMKQMDSEREYWKQVLRRVVSVIKFLGERGLAFRGSDELLGSAHNGNFLGILELLAEYDPFLGTVSYLLSTTCEEFIQLMGEKIKQTIAKEIQNAKYFSVIVDSTLDFSHVDQLTFIFRFVDPDWHVVERFLAFEPIESHTGESLADCILAMVDSLGLDLSNCRGQSYDNASNMSGKYKGVQAHLKRRNPVIHFVHSLNLVGTNAMTLKSLSDTRWSARAESCKALWKHYAQVREALGKISNDMQEKRETSSEASALCNKLDTIEMAFMAHFWNMVLDRFQATSQQLQRHDIDIFTATPLISSLQDFVAAQRDGFEAFERAAMNVSGVSLCYKRDIQRAKKRKTMADESAEPDVLHDGRDQFRVETFNVIIDKLTSCLQHRSEAYKHLTELFGVLFMPENVDITASADALSASYPLDLDKSLADELTHFRSFILFVTLPVTNCEGERSFSKMSRVKNELRTRMCQERLQSLSLMAIESELLKELRPAKKCISPILIL</sequence>
<accession>A0A671MRF7</accession>
<feature type="domain" description="HAT C-terminal dimerisation" evidence="1">
    <location>
        <begin position="452"/>
        <end position="497"/>
    </location>
</feature>
<dbReference type="InterPro" id="IPR025398">
    <property type="entry name" value="DUF4371"/>
</dbReference>
<evidence type="ECO:0008006" key="5">
    <source>
        <dbReference type="Google" id="ProtNLM"/>
    </source>
</evidence>
<dbReference type="Pfam" id="PF14291">
    <property type="entry name" value="DUF4371"/>
    <property type="match status" value="1"/>
</dbReference>
<dbReference type="SUPFAM" id="SSF53098">
    <property type="entry name" value="Ribonuclease H-like"/>
    <property type="match status" value="1"/>
</dbReference>
<organism evidence="3 4">
    <name type="scientific">Sinocyclocheilus anshuiensis</name>
    <dbReference type="NCBI Taxonomy" id="1608454"/>
    <lineage>
        <taxon>Eukaryota</taxon>
        <taxon>Metazoa</taxon>
        <taxon>Chordata</taxon>
        <taxon>Craniata</taxon>
        <taxon>Vertebrata</taxon>
        <taxon>Euteleostomi</taxon>
        <taxon>Actinopterygii</taxon>
        <taxon>Neopterygii</taxon>
        <taxon>Teleostei</taxon>
        <taxon>Ostariophysi</taxon>
        <taxon>Cypriniformes</taxon>
        <taxon>Cyprinidae</taxon>
        <taxon>Cyprininae</taxon>
        <taxon>Sinocyclocheilus</taxon>
    </lineage>
</organism>
<dbReference type="AlphaFoldDB" id="A0A671MRF7"/>
<evidence type="ECO:0000259" key="1">
    <source>
        <dbReference type="Pfam" id="PF05699"/>
    </source>
</evidence>
<keyword evidence="4" id="KW-1185">Reference proteome</keyword>
<evidence type="ECO:0000259" key="2">
    <source>
        <dbReference type="Pfam" id="PF14291"/>
    </source>
</evidence>
<reference evidence="3" key="2">
    <citation type="submission" date="2025-09" db="UniProtKB">
        <authorList>
            <consortium name="Ensembl"/>
        </authorList>
    </citation>
    <scope>IDENTIFICATION</scope>
</reference>
<dbReference type="Proteomes" id="UP000472260">
    <property type="component" value="Unassembled WGS sequence"/>
</dbReference>
<evidence type="ECO:0000313" key="4">
    <source>
        <dbReference type="Proteomes" id="UP000472260"/>
    </source>
</evidence>
<name>A0A671MRF7_9TELE</name>
<dbReference type="InterPro" id="IPR008906">
    <property type="entry name" value="HATC_C_dom"/>
</dbReference>
<dbReference type="InterPro" id="IPR012337">
    <property type="entry name" value="RNaseH-like_sf"/>
</dbReference>
<dbReference type="GO" id="GO:0046983">
    <property type="term" value="F:protein dimerization activity"/>
    <property type="evidence" value="ECO:0007669"/>
    <property type="project" value="InterPro"/>
</dbReference>